<sequence>MSLEFHYFDCGEGRSSQGLEHQLNGGRSLKRLLTDHIDQFHKYHLGPKAPIEEVPNA</sequence>
<dbReference type="Proteomes" id="UP000253606">
    <property type="component" value="Chromosome"/>
</dbReference>
<organism evidence="1 2">
    <name type="scientific">Acidisarcina polymorpha</name>
    <dbReference type="NCBI Taxonomy" id="2211140"/>
    <lineage>
        <taxon>Bacteria</taxon>
        <taxon>Pseudomonadati</taxon>
        <taxon>Acidobacteriota</taxon>
        <taxon>Terriglobia</taxon>
        <taxon>Terriglobales</taxon>
        <taxon>Acidobacteriaceae</taxon>
        <taxon>Acidisarcina</taxon>
    </lineage>
</organism>
<name>A0A2Z5FTX4_9BACT</name>
<evidence type="ECO:0000313" key="1">
    <source>
        <dbReference type="EMBL" id="AXC09944.1"/>
    </source>
</evidence>
<evidence type="ECO:0000313" key="2">
    <source>
        <dbReference type="Proteomes" id="UP000253606"/>
    </source>
</evidence>
<dbReference type="KEGG" id="abas:ACPOL_0569"/>
<dbReference type="AlphaFoldDB" id="A0A2Z5FTX4"/>
<keyword evidence="2" id="KW-1185">Reference proteome</keyword>
<accession>A0A2Z5FTX4</accession>
<gene>
    <name evidence="1" type="ORF">ACPOL_0569</name>
</gene>
<protein>
    <submittedName>
        <fullName evidence="1">Uncharacterized protein</fullName>
    </submittedName>
</protein>
<proteinExistence type="predicted"/>
<reference evidence="1 2" key="1">
    <citation type="journal article" date="2018" name="Front. Microbiol.">
        <title>Hydrolytic Capabilities as a Key to Environmental Success: Chitinolytic and Cellulolytic Acidobacteria From Acidic Sub-arctic Soils and Boreal Peatlands.</title>
        <authorList>
            <person name="Belova S.E."/>
            <person name="Ravin N.V."/>
            <person name="Pankratov T.A."/>
            <person name="Rakitin A.L."/>
            <person name="Ivanova A.A."/>
            <person name="Beletsky A.V."/>
            <person name="Mardanov A.V."/>
            <person name="Sinninghe Damste J.S."/>
            <person name="Dedysh S.N."/>
        </authorList>
    </citation>
    <scope>NUCLEOTIDE SEQUENCE [LARGE SCALE GENOMIC DNA]</scope>
    <source>
        <strain evidence="1 2">SBC82</strain>
    </source>
</reference>
<dbReference type="EMBL" id="CP030840">
    <property type="protein sequence ID" value="AXC09944.1"/>
    <property type="molecule type" value="Genomic_DNA"/>
</dbReference>